<evidence type="ECO:0000313" key="3">
    <source>
        <dbReference type="Proteomes" id="UP000608024"/>
    </source>
</evidence>
<accession>A0A919DDF3</accession>
<dbReference type="RefSeq" id="WP_190133950.1">
    <property type="nucleotide sequence ID" value="NZ_BNBT01000003.1"/>
</dbReference>
<dbReference type="Proteomes" id="UP000608024">
    <property type="component" value="Unassembled WGS sequence"/>
</dbReference>
<dbReference type="AlphaFoldDB" id="A0A919DDF3"/>
<dbReference type="EMBL" id="BNBT01000003">
    <property type="protein sequence ID" value="GHE36752.1"/>
    <property type="molecule type" value="Genomic_DNA"/>
</dbReference>
<comment type="caution">
    <text evidence="2">The sequence shown here is derived from an EMBL/GenBank/DDBJ whole genome shotgun (WGS) entry which is preliminary data.</text>
</comment>
<dbReference type="InterPro" id="IPR036890">
    <property type="entry name" value="HATPase_C_sf"/>
</dbReference>
<evidence type="ECO:0000256" key="1">
    <source>
        <dbReference type="SAM" id="MobiDB-lite"/>
    </source>
</evidence>
<proteinExistence type="predicted"/>
<feature type="region of interest" description="Disordered" evidence="1">
    <location>
        <begin position="451"/>
        <end position="499"/>
    </location>
</feature>
<gene>
    <name evidence="2" type="ORF">GCM10018785_03020</name>
</gene>
<feature type="compositionally biased region" description="Low complexity" evidence="1">
    <location>
        <begin position="457"/>
        <end position="466"/>
    </location>
</feature>
<sequence length="651" mass="72283">MPRYVHVPTEATPHLIRQAYEAGGPYQWAREAWKNSEESGASIIHFGIEEQAAERQGVLRRTIMDNGTGMRPEDLKVFLTTFGGGGKPIGVDGNFGQGFKSSVLPWNPYGVVVISYTAEAPDGAMLWIYRDGDGNYALREWSAEDENGEFVSLTDVVQPFIDDEHGCDWSRIRPPWMTTGTIMVLLGSGPDSDTWMGDQEPSRKETVDDLIRYLNSRLIEVPKRDGTPIETTVVDLYAKRSSDRRDTRDKTVALPDGRAMVWRPRRVYGLRHYIPDAAVTGTVTVDEHGTEVDWFYVPEPEDPVGGTSDYIVQRPNVVVDYQGEAYHADRSKSRYRLFGITDEIMGRTWLIVRPPIYSDSRPTQWGVITQASRHMLFGKGGLELPWEEWGDAFFDNFPEELAKAREAARARDTTQTDPSMAKNLARILDRLNPRFKASRVLSSSLGKVLGNPTGSFAGSPGSRGPRPAGGTGRPGGTGGTSGPRHVLVPATAGSMQGSPSRVRGGYPAFIWKRFDPDECRHLGQYVPNDVHTIDQTVYRGVVYLNSAHPVFVQEFNHWADQIWPKADPTKVQELVQRVYGEEAVAHVVHAQRLNGTLVGKTENDEPIRIGEEDVRQLLEPAALSAALLGLVNVEQRILTQGGGLFGRRADS</sequence>
<evidence type="ECO:0000313" key="2">
    <source>
        <dbReference type="EMBL" id="GHE36752.1"/>
    </source>
</evidence>
<feature type="compositionally biased region" description="Gly residues" evidence="1">
    <location>
        <begin position="467"/>
        <end position="481"/>
    </location>
</feature>
<name>A0A919DDF3_9ACTN</name>
<organism evidence="2 3">
    <name type="scientific">Streptomyces longispororuber</name>
    <dbReference type="NCBI Taxonomy" id="68230"/>
    <lineage>
        <taxon>Bacteria</taxon>
        <taxon>Bacillati</taxon>
        <taxon>Actinomycetota</taxon>
        <taxon>Actinomycetes</taxon>
        <taxon>Kitasatosporales</taxon>
        <taxon>Streptomycetaceae</taxon>
        <taxon>Streptomyces</taxon>
    </lineage>
</organism>
<reference evidence="2" key="2">
    <citation type="submission" date="2020-09" db="EMBL/GenBank/DDBJ databases">
        <authorList>
            <person name="Sun Q."/>
            <person name="Ohkuma M."/>
        </authorList>
    </citation>
    <scope>NUCLEOTIDE SEQUENCE</scope>
    <source>
        <strain evidence="2">JCM 4784</strain>
    </source>
</reference>
<dbReference type="SUPFAM" id="SSF55874">
    <property type="entry name" value="ATPase domain of HSP90 chaperone/DNA topoisomerase II/histidine kinase"/>
    <property type="match status" value="1"/>
</dbReference>
<reference evidence="2" key="1">
    <citation type="journal article" date="2014" name="Int. J. Syst. Evol. Microbiol.">
        <title>Complete genome sequence of Corynebacterium casei LMG S-19264T (=DSM 44701T), isolated from a smear-ripened cheese.</title>
        <authorList>
            <consortium name="US DOE Joint Genome Institute (JGI-PGF)"/>
            <person name="Walter F."/>
            <person name="Albersmeier A."/>
            <person name="Kalinowski J."/>
            <person name="Ruckert C."/>
        </authorList>
    </citation>
    <scope>NUCLEOTIDE SEQUENCE</scope>
    <source>
        <strain evidence="2">JCM 4784</strain>
    </source>
</reference>
<keyword evidence="3" id="KW-1185">Reference proteome</keyword>
<protein>
    <submittedName>
        <fullName evidence="2">Uncharacterized protein</fullName>
    </submittedName>
</protein>